<dbReference type="Proteomes" id="UP000037505">
    <property type="component" value="Unassembled WGS sequence"/>
</dbReference>
<dbReference type="AlphaFoldDB" id="A0A0L1IRE0"/>
<dbReference type="EMBL" id="JNOM01000395">
    <property type="protein sequence ID" value="KNG81925.1"/>
    <property type="molecule type" value="Genomic_DNA"/>
</dbReference>
<dbReference type="GeneID" id="26811533"/>
<keyword evidence="5" id="KW-1185">Reference proteome</keyword>
<dbReference type="STRING" id="1509407.A0A0L1IRE0"/>
<evidence type="ECO:0000256" key="1">
    <source>
        <dbReference type="ARBA" id="ARBA00023002"/>
    </source>
</evidence>
<dbReference type="InterPro" id="IPR001509">
    <property type="entry name" value="Epimerase_deHydtase"/>
</dbReference>
<feature type="domain" description="NAD-dependent epimerase/dehydratase" evidence="3">
    <location>
        <begin position="6"/>
        <end position="253"/>
    </location>
</feature>
<evidence type="ECO:0000259" key="3">
    <source>
        <dbReference type="Pfam" id="PF01370"/>
    </source>
</evidence>
<evidence type="ECO:0000256" key="2">
    <source>
        <dbReference type="ARBA" id="ARBA00023445"/>
    </source>
</evidence>
<protein>
    <submittedName>
        <fullName evidence="4">Dihydroflavonal-4-reductase</fullName>
    </submittedName>
</protein>
<dbReference type="SUPFAM" id="SSF51735">
    <property type="entry name" value="NAD(P)-binding Rossmann-fold domains"/>
    <property type="match status" value="1"/>
</dbReference>
<sequence length="328" mass="36143">MSRPLVFITGASGFIGSHVVAETLRAGYRVRLSIRKAEQEPILRVRYADFNDYIETIVIPDLSCKQSYNEGLQGVDHVFHLASPMPGKGSDVKKDYVNPAVIGTESVLSAALDFPQIKKIVVMSSVLALAPVDALIAPSVSVQDNSGEVIPVDLEAAFPDGFLGHALKYSASKILAHQATRDFLKKNHPHYTLVTFHPTFVLGPSLVQNTAEEISGMNALFWSSLQLEKPRIANAWVHVRDVADAHIKALEADVRTGQEFILSRPVVSWEKVTAFVKDHYPALGCKLEPPFTPGWTISTTSAHCILGMKWRTEETIMQDVINQQLGFK</sequence>
<comment type="similarity">
    <text evidence="2">Belongs to the NAD(P)-dependent epimerase/dehydratase family. Dihydroflavonol-4-reductase subfamily.</text>
</comment>
<evidence type="ECO:0000313" key="5">
    <source>
        <dbReference type="Proteomes" id="UP000037505"/>
    </source>
</evidence>
<dbReference type="PANTHER" id="PTHR10366">
    <property type="entry name" value="NAD DEPENDENT EPIMERASE/DEHYDRATASE"/>
    <property type="match status" value="1"/>
</dbReference>
<dbReference type="OrthoDB" id="2735536at2759"/>
<proteinExistence type="inferred from homology"/>
<dbReference type="Pfam" id="PF01370">
    <property type="entry name" value="Epimerase"/>
    <property type="match status" value="1"/>
</dbReference>
<dbReference type="GO" id="GO:0016616">
    <property type="term" value="F:oxidoreductase activity, acting on the CH-OH group of donors, NAD or NADP as acceptor"/>
    <property type="evidence" value="ECO:0007669"/>
    <property type="project" value="TreeGrafter"/>
</dbReference>
<accession>A0A0L1IRE0</accession>
<comment type="caution">
    <text evidence="4">The sequence shown here is derived from an EMBL/GenBank/DDBJ whole genome shotgun (WGS) entry which is preliminary data.</text>
</comment>
<dbReference type="InterPro" id="IPR050425">
    <property type="entry name" value="NAD(P)_dehydrat-like"/>
</dbReference>
<evidence type="ECO:0000313" key="4">
    <source>
        <dbReference type="EMBL" id="KNG81925.1"/>
    </source>
</evidence>
<gene>
    <name evidence="4" type="ORF">ANOM_009729</name>
</gene>
<keyword evidence="1" id="KW-0560">Oxidoreductase</keyword>
<reference evidence="4 5" key="1">
    <citation type="submission" date="2014-06" db="EMBL/GenBank/DDBJ databases">
        <title>The Genome of the Aflatoxigenic Filamentous Fungus Aspergillus nomius.</title>
        <authorList>
            <person name="Moore M.G."/>
            <person name="Shannon B.M."/>
            <person name="Brian M.M."/>
        </authorList>
    </citation>
    <scope>NUCLEOTIDE SEQUENCE [LARGE SCALE GENOMIC DNA]</scope>
    <source>
        <strain evidence="4 5">NRRL 13137</strain>
    </source>
</reference>
<name>A0A0L1IRE0_ASPN3</name>
<dbReference type="PANTHER" id="PTHR10366:SF812">
    <property type="entry name" value="VPS9 DOMAIN-CONTAINING PROTEIN"/>
    <property type="match status" value="1"/>
</dbReference>
<dbReference type="RefSeq" id="XP_015402848.1">
    <property type="nucleotide sequence ID" value="XM_015554985.1"/>
</dbReference>
<organism evidence="4 5">
    <name type="scientific">Aspergillus nomiae NRRL (strain ATCC 15546 / NRRL 13137 / CBS 260.88 / M93)</name>
    <dbReference type="NCBI Taxonomy" id="1509407"/>
    <lineage>
        <taxon>Eukaryota</taxon>
        <taxon>Fungi</taxon>
        <taxon>Dikarya</taxon>
        <taxon>Ascomycota</taxon>
        <taxon>Pezizomycotina</taxon>
        <taxon>Eurotiomycetes</taxon>
        <taxon>Eurotiomycetidae</taxon>
        <taxon>Eurotiales</taxon>
        <taxon>Aspergillaceae</taxon>
        <taxon>Aspergillus</taxon>
        <taxon>Aspergillus subgen. Circumdati</taxon>
    </lineage>
</organism>
<dbReference type="Gene3D" id="3.40.50.720">
    <property type="entry name" value="NAD(P)-binding Rossmann-like Domain"/>
    <property type="match status" value="1"/>
</dbReference>
<dbReference type="InterPro" id="IPR036291">
    <property type="entry name" value="NAD(P)-bd_dom_sf"/>
</dbReference>